<proteinExistence type="predicted"/>
<dbReference type="InterPro" id="IPR035093">
    <property type="entry name" value="RelE/ParE_toxin_dom_sf"/>
</dbReference>
<name>A0A090AHU4_9GAMM</name>
<dbReference type="AlphaFoldDB" id="A0A090AHU4"/>
<dbReference type="Gene3D" id="3.30.2310.20">
    <property type="entry name" value="RelE-like"/>
    <property type="match status" value="1"/>
</dbReference>
<dbReference type="OrthoDB" id="9801102at2"/>
<accession>A0A090AHU4</accession>
<dbReference type="PANTHER" id="PTHR40266:SF2">
    <property type="entry name" value="TOXIN HIGB-1"/>
    <property type="match status" value="1"/>
</dbReference>
<dbReference type="Pfam" id="PF05015">
    <property type="entry name" value="HigB-like_toxin"/>
    <property type="match status" value="1"/>
</dbReference>
<dbReference type="PANTHER" id="PTHR40266">
    <property type="entry name" value="TOXIN HIGB-1"/>
    <property type="match status" value="1"/>
</dbReference>
<sequence>MIISFRDKKTEIIFNGEPVRGIDKNLANKIRRRLELLNAAQKISDLYFPPSNRFHVLEGFEPRRYAIWVNNQWRISFVWGDNGVYDVYFEDYH</sequence>
<dbReference type="EMBL" id="AP014633">
    <property type="protein sequence ID" value="BAP56884.1"/>
    <property type="molecule type" value="Genomic_DNA"/>
</dbReference>
<evidence type="ECO:0000313" key="1">
    <source>
        <dbReference type="EMBL" id="BAP56884.1"/>
    </source>
</evidence>
<dbReference type="HOGENOM" id="CLU_155111_1_1_6"/>
<gene>
    <name evidence="1" type="ORF">THII_2587</name>
</gene>
<dbReference type="STRING" id="40754.THII_2587"/>
<keyword evidence="2" id="KW-1185">Reference proteome</keyword>
<reference evidence="1 2" key="1">
    <citation type="journal article" date="2014" name="ISME J.">
        <title>Ecophysiology of Thioploca ingrica as revealed by the complete genome sequence supplemented with proteomic evidence.</title>
        <authorList>
            <person name="Kojima H."/>
            <person name="Ogura Y."/>
            <person name="Yamamoto N."/>
            <person name="Togashi T."/>
            <person name="Mori H."/>
            <person name="Watanabe T."/>
            <person name="Nemoto F."/>
            <person name="Kurokawa K."/>
            <person name="Hayashi T."/>
            <person name="Fukui M."/>
        </authorList>
    </citation>
    <scope>NUCLEOTIDE SEQUENCE [LARGE SCALE GENOMIC DNA]</scope>
</reference>
<dbReference type="SUPFAM" id="SSF143011">
    <property type="entry name" value="RelE-like"/>
    <property type="match status" value="1"/>
</dbReference>
<protein>
    <submittedName>
        <fullName evidence="1">Plasmid encoded proteic killer toxin HigB</fullName>
    </submittedName>
</protein>
<organism evidence="1 2">
    <name type="scientific">Thioploca ingrica</name>
    <dbReference type="NCBI Taxonomy" id="40754"/>
    <lineage>
        <taxon>Bacteria</taxon>
        <taxon>Pseudomonadati</taxon>
        <taxon>Pseudomonadota</taxon>
        <taxon>Gammaproteobacteria</taxon>
        <taxon>Thiotrichales</taxon>
        <taxon>Thiotrichaceae</taxon>
        <taxon>Thioploca</taxon>
    </lineage>
</organism>
<dbReference type="Proteomes" id="UP000031623">
    <property type="component" value="Chromosome"/>
</dbReference>
<dbReference type="InterPro" id="IPR007711">
    <property type="entry name" value="HigB-1"/>
</dbReference>
<dbReference type="KEGG" id="tig:THII_2587"/>
<evidence type="ECO:0000313" key="2">
    <source>
        <dbReference type="Proteomes" id="UP000031623"/>
    </source>
</evidence>